<name>A0AAD9LMP5_9STRA</name>
<gene>
    <name evidence="2" type="ORF">P3T76_007738</name>
</gene>
<keyword evidence="3" id="KW-1185">Reference proteome</keyword>
<dbReference type="PANTHER" id="PTHR36234">
    <property type="entry name" value="LYSYL ENDOPEPTIDASE"/>
    <property type="match status" value="1"/>
</dbReference>
<dbReference type="Gene3D" id="2.40.10.10">
    <property type="entry name" value="Trypsin-like serine proteases"/>
    <property type="match status" value="2"/>
</dbReference>
<dbReference type="PANTHER" id="PTHR36234:SF5">
    <property type="entry name" value="LYSYL ENDOPEPTIDASE"/>
    <property type="match status" value="1"/>
</dbReference>
<dbReference type="Pfam" id="PF13365">
    <property type="entry name" value="Trypsin_2"/>
    <property type="match status" value="1"/>
</dbReference>
<accession>A0AAD9LMP5</accession>
<reference evidence="2" key="1">
    <citation type="submission" date="2023-08" db="EMBL/GenBank/DDBJ databases">
        <title>Reference Genome Resource for the Citrus Pathogen Phytophthora citrophthora.</title>
        <authorList>
            <person name="Moller H."/>
            <person name="Coetzee B."/>
            <person name="Rose L.J."/>
            <person name="Van Niekerk J.M."/>
        </authorList>
    </citation>
    <scope>NUCLEOTIDE SEQUENCE</scope>
    <source>
        <strain evidence="2">STE-U-9442</strain>
    </source>
</reference>
<keyword evidence="1" id="KW-0843">Virulence</keyword>
<organism evidence="2 3">
    <name type="scientific">Phytophthora citrophthora</name>
    <dbReference type="NCBI Taxonomy" id="4793"/>
    <lineage>
        <taxon>Eukaryota</taxon>
        <taxon>Sar</taxon>
        <taxon>Stramenopiles</taxon>
        <taxon>Oomycota</taxon>
        <taxon>Peronosporomycetes</taxon>
        <taxon>Peronosporales</taxon>
        <taxon>Peronosporaceae</taxon>
        <taxon>Phytophthora</taxon>
    </lineage>
</organism>
<comment type="caution">
    <text evidence="2">The sequence shown here is derived from an EMBL/GenBank/DDBJ whole genome shotgun (WGS) entry which is preliminary data.</text>
</comment>
<evidence type="ECO:0008006" key="4">
    <source>
        <dbReference type="Google" id="ProtNLM"/>
    </source>
</evidence>
<dbReference type="Proteomes" id="UP001259832">
    <property type="component" value="Unassembled WGS sequence"/>
</dbReference>
<dbReference type="AlphaFoldDB" id="A0AAD9LMP5"/>
<dbReference type="InterPro" id="IPR009003">
    <property type="entry name" value="Peptidase_S1_PA"/>
</dbReference>
<dbReference type="InterPro" id="IPR043504">
    <property type="entry name" value="Peptidase_S1_PA_chymotrypsin"/>
</dbReference>
<proteinExistence type="predicted"/>
<evidence type="ECO:0000313" key="2">
    <source>
        <dbReference type="EMBL" id="KAK1941032.1"/>
    </source>
</evidence>
<dbReference type="SUPFAM" id="SSF50494">
    <property type="entry name" value="Trypsin-like serine proteases"/>
    <property type="match status" value="1"/>
</dbReference>
<evidence type="ECO:0000256" key="1">
    <source>
        <dbReference type="ARBA" id="ARBA00023026"/>
    </source>
</evidence>
<dbReference type="EMBL" id="JASMQC010000013">
    <property type="protein sequence ID" value="KAK1941032.1"/>
    <property type="molecule type" value="Genomic_DNA"/>
</dbReference>
<evidence type="ECO:0000313" key="3">
    <source>
        <dbReference type="Proteomes" id="UP001259832"/>
    </source>
</evidence>
<sequence>MDGVTPQQLQVESSRDEKQQHYRKIGLSGLVMLLLVVATCSTNPTNSTSNFRSDVILSPMETDDHAVDTGGTTDTTTSSTRVNIGMGCPEFQLAFDSATAGSSTPFRSFTLTKGSGYAYVGVRFSKLWMPEGVSVVLRAVEGFDTPDRMLNLSKSYPSGRNYGNVAASPVLTKEFRIEFYRSDVGSSTADEEELIAGVFNVVDTDSKCFGFVVDSYEYALMNDNEPLVANEASICAGDNTKNAICYYAENTTRTAYLASRSVARLKIPKGSGESASCTGWLIGNQGHVMTNFHCVSSDEEARGTSVEFMAEDKSCIDSFSCGFGECDGEKVASTTELVFASDKLDYALLKLPEATAKKYGYLRLKTRQGVVGEQLYIPQHPMGKNKRLAVADDYATNVALLSLSASTCGIDGYSYSGDTQTGSSGSPVISFADHGVVALHHCGEMCANTGIPAHEIVADLVANKIDLAVFDGIDFELEEDGVDLTQMEGHTANAERFPAYIPSAVETTQPLTSRLTLDGAIILASGFVTMDKVEFTLQKDTIVSFSIISVEIADNDSYVDINGDCRASYLDSVLYLFEQDSSTPLFFVDDSNVNDFQRGGSVSYRDPHKATLLKKGSYILVVAPTGSNEEDALEGKMKTNDAPELYTCRPRSSYGSYKLKISSTIGDNPFKFTSVPPTIGIDPTQCHKTKEEICSE</sequence>
<protein>
    <recommendedName>
        <fullName evidence="4">Serine protease</fullName>
    </recommendedName>
</protein>